<protein>
    <submittedName>
        <fullName evidence="1">Uncharacterized protein</fullName>
    </submittedName>
</protein>
<dbReference type="AlphaFoldDB" id="E6QX20"/>
<name>E6QX20_9ZZZZ</name>
<comment type="caution">
    <text evidence="1">The sequence shown here is derived from an EMBL/GenBank/DDBJ whole genome shotgun (WGS) entry which is preliminary data.</text>
</comment>
<dbReference type="EMBL" id="CABR01000167">
    <property type="protein sequence ID" value="CBI11794.1"/>
    <property type="molecule type" value="Genomic_DNA"/>
</dbReference>
<organism evidence="1">
    <name type="scientific">mine drainage metagenome</name>
    <dbReference type="NCBI Taxonomy" id="410659"/>
    <lineage>
        <taxon>unclassified sequences</taxon>
        <taxon>metagenomes</taxon>
        <taxon>ecological metagenomes</taxon>
    </lineage>
</organism>
<sequence length="49" mass="6042">MVHHKYKNHFWLLLDLRCRSLVELHIFPTELMCRMIEFVSHFSHPSSQF</sequence>
<gene>
    <name evidence="1" type="ORF">CARN7_2641</name>
</gene>
<reference evidence="1" key="1">
    <citation type="submission" date="2009-10" db="EMBL/GenBank/DDBJ databases">
        <title>Diversity of trophic interactions inside an arsenic-rich microbial ecosystem.</title>
        <authorList>
            <person name="Bertin P.N."/>
            <person name="Heinrich-Salmeron A."/>
            <person name="Pelletier E."/>
            <person name="Goulhen-Chollet F."/>
            <person name="Arsene-Ploetze F."/>
            <person name="Gallien S."/>
            <person name="Calteau A."/>
            <person name="Vallenet D."/>
            <person name="Casiot C."/>
            <person name="Chane-Woon-Ming B."/>
            <person name="Giloteaux L."/>
            <person name="Barakat M."/>
            <person name="Bonnefoy V."/>
            <person name="Bruneel O."/>
            <person name="Chandler M."/>
            <person name="Cleiss J."/>
            <person name="Duran R."/>
            <person name="Elbaz-Poulichet F."/>
            <person name="Fonknechten N."/>
            <person name="Lauga B."/>
            <person name="Mornico D."/>
            <person name="Ortet P."/>
            <person name="Schaeffer C."/>
            <person name="Siguier P."/>
            <person name="Alexander Thil Smith A."/>
            <person name="Van Dorsselaer A."/>
            <person name="Weissenbach J."/>
            <person name="Medigue C."/>
            <person name="Le Paslier D."/>
        </authorList>
    </citation>
    <scope>NUCLEOTIDE SEQUENCE</scope>
</reference>
<evidence type="ECO:0000313" key="1">
    <source>
        <dbReference type="EMBL" id="CBI11794.1"/>
    </source>
</evidence>
<accession>E6QX20</accession>
<proteinExistence type="predicted"/>